<evidence type="ECO:0000313" key="1">
    <source>
        <dbReference type="EMBL" id="KAK1861046.1"/>
    </source>
</evidence>
<reference evidence="1" key="1">
    <citation type="submission" date="2019-11" db="EMBL/GenBank/DDBJ databases">
        <title>Nori genome reveals adaptations in red seaweeds to the harsh intertidal environment.</title>
        <authorList>
            <person name="Wang D."/>
            <person name="Mao Y."/>
        </authorList>
    </citation>
    <scope>NUCLEOTIDE SEQUENCE</scope>
    <source>
        <tissue evidence="1">Gametophyte</tissue>
    </source>
</reference>
<keyword evidence="2" id="KW-1185">Reference proteome</keyword>
<sequence>MPPWGIEGARRTRATPAASERGGRAAGSTRPPHSLVVDVRHLAPARTGSGRPAAADSPSAPPSPPARPPARPPACPVAVPSPRKLDIPTTRRPARWLGPVSSHPRSPPTTPFPLPHLPLLLLLLAAVLRTSSPYPSILPPPPAAMRCRRLVWWAAASTAAAAAVVAVGAAAVGGAAAPPSGVARIGEAAAAAAAVAVAEAPAVVGGGGGGGGGGGTPPGGARPPATSRQASATQMVWVSPKEWSTFLSDAARTMHASGASPWAVHDALHTLVDTPVAGAGGWRALPSTSSWARMGAAIGRVMVGRPPRGAPRQPTGRSHRCTAAARACARYWNFSGCTRRSACCCPPYCQAVFSSFGAIRIAAGRATGVHGCCVESFC</sequence>
<protein>
    <submittedName>
        <fullName evidence="1">Uncharacterized protein</fullName>
    </submittedName>
</protein>
<comment type="caution">
    <text evidence="1">The sequence shown here is derived from an EMBL/GenBank/DDBJ whole genome shotgun (WGS) entry which is preliminary data.</text>
</comment>
<name>A0ACC3BSP3_PYRYE</name>
<gene>
    <name evidence="1" type="ORF">I4F81_003630</name>
</gene>
<organism evidence="1 2">
    <name type="scientific">Pyropia yezoensis</name>
    <name type="common">Susabi-nori</name>
    <name type="synonym">Porphyra yezoensis</name>
    <dbReference type="NCBI Taxonomy" id="2788"/>
    <lineage>
        <taxon>Eukaryota</taxon>
        <taxon>Rhodophyta</taxon>
        <taxon>Bangiophyceae</taxon>
        <taxon>Bangiales</taxon>
        <taxon>Bangiaceae</taxon>
        <taxon>Pyropia</taxon>
    </lineage>
</organism>
<proteinExistence type="predicted"/>
<dbReference type="Proteomes" id="UP000798662">
    <property type="component" value="Chromosome 1"/>
</dbReference>
<evidence type="ECO:0000313" key="2">
    <source>
        <dbReference type="Proteomes" id="UP000798662"/>
    </source>
</evidence>
<dbReference type="EMBL" id="CM020618">
    <property type="protein sequence ID" value="KAK1861046.1"/>
    <property type="molecule type" value="Genomic_DNA"/>
</dbReference>
<accession>A0ACC3BSP3</accession>